<accession>G8JMP0</accession>
<feature type="transmembrane region" description="Helical" evidence="2">
    <location>
        <begin position="32"/>
        <end position="51"/>
    </location>
</feature>
<dbReference type="AlphaFoldDB" id="G8JMP0"/>
<dbReference type="GeneID" id="11472565"/>
<dbReference type="Proteomes" id="UP000006790">
    <property type="component" value="Chromosome 1"/>
</dbReference>
<dbReference type="InParanoid" id="G8JMP0"/>
<dbReference type="InterPro" id="IPR050577">
    <property type="entry name" value="MAPR/NEUFC/NENF-like"/>
</dbReference>
<dbReference type="SUPFAM" id="SSF55856">
    <property type="entry name" value="Cytochrome b5-like heme/steroid binding domain"/>
    <property type="match status" value="1"/>
</dbReference>
<sequence>MHRKETIKTYATESSRKLTYVGNGENGTRAKFTLLDIVRILLGILMLYGAFHRICYMRYWASKEVAQHAGKYVQPSGYWKLKNIDIPHMFSREELAEYSYKKKDYGIEEGETPILLSIMGRVYDVSASPFFYGVHGPYKIFTGRDCSTIFGLPMWDMMSLSSTECSRDISQLTEAQIRRVERWEQFYENKYPFIGYYTDI</sequence>
<gene>
    <name evidence="4" type="ordered locus">Ecym_1143</name>
</gene>
<evidence type="ECO:0000256" key="1">
    <source>
        <dbReference type="ARBA" id="ARBA00038357"/>
    </source>
</evidence>
<keyword evidence="5" id="KW-1185">Reference proteome</keyword>
<name>G8JMP0_ERECY</name>
<dbReference type="eggNOG" id="KOG1110">
    <property type="taxonomic scope" value="Eukaryota"/>
</dbReference>
<dbReference type="STRING" id="931890.G8JMP0"/>
<dbReference type="SMART" id="SM01117">
    <property type="entry name" value="Cyt-b5"/>
    <property type="match status" value="1"/>
</dbReference>
<keyword evidence="2" id="KW-0472">Membrane</keyword>
<dbReference type="Gene3D" id="3.10.120.10">
    <property type="entry name" value="Cytochrome b5-like heme/steroid binding domain"/>
    <property type="match status" value="1"/>
</dbReference>
<organism evidence="4 5">
    <name type="scientific">Eremothecium cymbalariae (strain CBS 270.75 / DBVPG 7215 / KCTC 17166 / NRRL Y-17582)</name>
    <name type="common">Yeast</name>
    <dbReference type="NCBI Taxonomy" id="931890"/>
    <lineage>
        <taxon>Eukaryota</taxon>
        <taxon>Fungi</taxon>
        <taxon>Dikarya</taxon>
        <taxon>Ascomycota</taxon>
        <taxon>Saccharomycotina</taxon>
        <taxon>Saccharomycetes</taxon>
        <taxon>Saccharomycetales</taxon>
        <taxon>Saccharomycetaceae</taxon>
        <taxon>Eremothecium</taxon>
    </lineage>
</organism>
<dbReference type="RefSeq" id="XP_003644212.1">
    <property type="nucleotide sequence ID" value="XM_003644164.1"/>
</dbReference>
<feature type="domain" description="Cytochrome b5 heme-binding" evidence="3">
    <location>
        <begin position="90"/>
        <end position="198"/>
    </location>
</feature>
<dbReference type="InterPro" id="IPR036400">
    <property type="entry name" value="Cyt_B5-like_heme/steroid_sf"/>
</dbReference>
<dbReference type="PANTHER" id="PTHR10281:SF114">
    <property type="entry name" value="AER144CP"/>
    <property type="match status" value="1"/>
</dbReference>
<evidence type="ECO:0000313" key="4">
    <source>
        <dbReference type="EMBL" id="AET37395.1"/>
    </source>
</evidence>
<reference evidence="5" key="1">
    <citation type="journal article" date="2012" name="G3 (Bethesda)">
        <title>Pichia sorbitophila, an interspecies yeast hybrid reveals early steps of genome resolution following polyploidization.</title>
        <authorList>
            <person name="Leh Louis V."/>
            <person name="Despons L."/>
            <person name="Friedrich A."/>
            <person name="Martin T."/>
            <person name="Durrens P."/>
            <person name="Casaregola S."/>
            <person name="Neuveglise C."/>
            <person name="Fairhead C."/>
            <person name="Marck C."/>
            <person name="Cruz J.A."/>
            <person name="Straub M.L."/>
            <person name="Kugler V."/>
            <person name="Sacerdot C."/>
            <person name="Uzunov Z."/>
            <person name="Thierry A."/>
            <person name="Weiss S."/>
            <person name="Bleykasten C."/>
            <person name="De Montigny J."/>
            <person name="Jacques N."/>
            <person name="Jung P."/>
            <person name="Lemaire M."/>
            <person name="Mallet S."/>
            <person name="Morel G."/>
            <person name="Richard G.F."/>
            <person name="Sarkar A."/>
            <person name="Savel G."/>
            <person name="Schacherer J."/>
            <person name="Seret M.L."/>
            <person name="Talla E."/>
            <person name="Samson G."/>
            <person name="Jubin C."/>
            <person name="Poulain J."/>
            <person name="Vacherie B."/>
            <person name="Barbe V."/>
            <person name="Pelletier E."/>
            <person name="Sherman D.J."/>
            <person name="Westhof E."/>
            <person name="Weissenbach J."/>
            <person name="Baret P.V."/>
            <person name="Wincker P."/>
            <person name="Gaillardin C."/>
            <person name="Dujon B."/>
            <person name="Souciet J.L."/>
        </authorList>
    </citation>
    <scope>NUCLEOTIDE SEQUENCE [LARGE SCALE GENOMIC DNA]</scope>
    <source>
        <strain evidence="5">CBS 270.75 / DBVPG 7215 / KCTC 17166 / NRRL Y-17582</strain>
    </source>
</reference>
<dbReference type="GO" id="GO:0012505">
    <property type="term" value="C:endomembrane system"/>
    <property type="evidence" value="ECO:0007669"/>
    <property type="project" value="TreeGrafter"/>
</dbReference>
<dbReference type="OMA" id="YGKWGAY"/>
<dbReference type="PANTHER" id="PTHR10281">
    <property type="entry name" value="MEMBRANE-ASSOCIATED PROGESTERONE RECEPTOR COMPONENT-RELATED"/>
    <property type="match status" value="1"/>
</dbReference>
<dbReference type="GO" id="GO:0016020">
    <property type="term" value="C:membrane"/>
    <property type="evidence" value="ECO:0007669"/>
    <property type="project" value="TreeGrafter"/>
</dbReference>
<keyword evidence="2" id="KW-1133">Transmembrane helix</keyword>
<dbReference type="InterPro" id="IPR001199">
    <property type="entry name" value="Cyt_B5-like_heme/steroid-bd"/>
</dbReference>
<keyword evidence="2" id="KW-0812">Transmembrane</keyword>
<dbReference type="KEGG" id="erc:Ecym_1143"/>
<comment type="similarity">
    <text evidence="1">Belongs to the cytochrome b5 family. MAPR subfamily.</text>
</comment>
<evidence type="ECO:0000259" key="3">
    <source>
        <dbReference type="SMART" id="SM01117"/>
    </source>
</evidence>
<dbReference type="HOGENOM" id="CLU_070889_2_1_1"/>
<evidence type="ECO:0000313" key="5">
    <source>
        <dbReference type="Proteomes" id="UP000006790"/>
    </source>
</evidence>
<dbReference type="EMBL" id="CP002497">
    <property type="protein sequence ID" value="AET37395.1"/>
    <property type="molecule type" value="Genomic_DNA"/>
</dbReference>
<dbReference type="OrthoDB" id="10257697at2759"/>
<evidence type="ECO:0000256" key="2">
    <source>
        <dbReference type="SAM" id="Phobius"/>
    </source>
</evidence>
<proteinExistence type="inferred from homology"/>
<protein>
    <recommendedName>
        <fullName evidence="3">Cytochrome b5 heme-binding domain-containing protein</fullName>
    </recommendedName>
</protein>